<feature type="region of interest" description="Disordered" evidence="1">
    <location>
        <begin position="1"/>
        <end position="20"/>
    </location>
</feature>
<organism evidence="2 3">
    <name type="scientific">Candidatus Wildermuthbacteria bacterium RIFCSPHIGHO2_02_FULL_47_17</name>
    <dbReference type="NCBI Taxonomy" id="1802452"/>
    <lineage>
        <taxon>Bacteria</taxon>
        <taxon>Candidatus Wildermuthiibacteriota</taxon>
    </lineage>
</organism>
<evidence type="ECO:0000256" key="1">
    <source>
        <dbReference type="SAM" id="MobiDB-lite"/>
    </source>
</evidence>
<gene>
    <name evidence="2" type="ORF">A3D59_03000</name>
</gene>
<name>A0A1G2R4X8_9BACT</name>
<dbReference type="AlphaFoldDB" id="A0A1G2R4X8"/>
<evidence type="ECO:0000313" key="3">
    <source>
        <dbReference type="Proteomes" id="UP000179258"/>
    </source>
</evidence>
<protein>
    <submittedName>
        <fullName evidence="2">Uncharacterized protein</fullName>
    </submittedName>
</protein>
<feature type="non-terminal residue" evidence="2">
    <location>
        <position position="101"/>
    </location>
</feature>
<proteinExistence type="predicted"/>
<reference evidence="2 3" key="1">
    <citation type="journal article" date="2016" name="Nat. Commun.">
        <title>Thousands of microbial genomes shed light on interconnected biogeochemical processes in an aquifer system.</title>
        <authorList>
            <person name="Anantharaman K."/>
            <person name="Brown C.T."/>
            <person name="Hug L.A."/>
            <person name="Sharon I."/>
            <person name="Castelle C.J."/>
            <person name="Probst A.J."/>
            <person name="Thomas B.C."/>
            <person name="Singh A."/>
            <person name="Wilkins M.J."/>
            <person name="Karaoz U."/>
            <person name="Brodie E.L."/>
            <person name="Williams K.H."/>
            <person name="Hubbard S.S."/>
            <person name="Banfield J.F."/>
        </authorList>
    </citation>
    <scope>NUCLEOTIDE SEQUENCE [LARGE SCALE GENOMIC DNA]</scope>
</reference>
<comment type="caution">
    <text evidence="2">The sequence shown here is derived from an EMBL/GenBank/DDBJ whole genome shotgun (WGS) entry which is preliminary data.</text>
</comment>
<accession>A0A1G2R4X8</accession>
<evidence type="ECO:0000313" key="2">
    <source>
        <dbReference type="EMBL" id="OHA67787.1"/>
    </source>
</evidence>
<sequence>MSSGKNTATTDPPPCQEPFKTEYDLGSAVGAGVGAAVGVGAEVGAIVGSAVGAGVTTGAGGGTSIGLIISPGGMRTIPFSGVGDVGVAGGASAALQATAKT</sequence>
<dbReference type="Proteomes" id="UP000179258">
    <property type="component" value="Unassembled WGS sequence"/>
</dbReference>
<dbReference type="EMBL" id="MHTX01000033">
    <property type="protein sequence ID" value="OHA67787.1"/>
    <property type="molecule type" value="Genomic_DNA"/>
</dbReference>
<feature type="compositionally biased region" description="Polar residues" evidence="1">
    <location>
        <begin position="1"/>
        <end position="10"/>
    </location>
</feature>